<dbReference type="RefSeq" id="WP_106394943.1">
    <property type="nucleotide sequence ID" value="NZ_PVNK01000251.1"/>
</dbReference>
<comment type="caution">
    <text evidence="1">The sequence shown here is derived from an EMBL/GenBank/DDBJ whole genome shotgun (WGS) entry which is preliminary data.</text>
</comment>
<dbReference type="Gene3D" id="3.40.50.1240">
    <property type="entry name" value="Phosphoglycerate mutase-like"/>
    <property type="match status" value="1"/>
</dbReference>
<reference evidence="1 2" key="1">
    <citation type="submission" date="2018-03" db="EMBL/GenBank/DDBJ databases">
        <title>Draft Genome Sequences of the Obligatory Marine Myxobacteria Enhygromyxa salina SWB005.</title>
        <authorList>
            <person name="Poehlein A."/>
            <person name="Moghaddam J.A."/>
            <person name="Harms H."/>
            <person name="Alanjari M."/>
            <person name="Koenig G.M."/>
            <person name="Daniel R."/>
            <person name="Schaeberle T.F."/>
        </authorList>
    </citation>
    <scope>NUCLEOTIDE SEQUENCE [LARGE SCALE GENOMIC DNA]</scope>
    <source>
        <strain evidence="1 2">SWB005</strain>
    </source>
</reference>
<dbReference type="InterPro" id="IPR029033">
    <property type="entry name" value="His_PPase_superfam"/>
</dbReference>
<dbReference type="EMBL" id="PVNK01000251">
    <property type="protein sequence ID" value="PRP91208.1"/>
    <property type="molecule type" value="Genomic_DNA"/>
</dbReference>
<dbReference type="Proteomes" id="UP000237968">
    <property type="component" value="Unassembled WGS sequence"/>
</dbReference>
<dbReference type="SUPFAM" id="SSF53254">
    <property type="entry name" value="Phosphoglycerate mutase-like"/>
    <property type="match status" value="1"/>
</dbReference>
<dbReference type="Pfam" id="PF00300">
    <property type="entry name" value="His_Phos_1"/>
    <property type="match status" value="1"/>
</dbReference>
<organism evidence="1 2">
    <name type="scientific">Enhygromyxa salina</name>
    <dbReference type="NCBI Taxonomy" id="215803"/>
    <lineage>
        <taxon>Bacteria</taxon>
        <taxon>Pseudomonadati</taxon>
        <taxon>Myxococcota</taxon>
        <taxon>Polyangia</taxon>
        <taxon>Nannocystales</taxon>
        <taxon>Nannocystaceae</taxon>
        <taxon>Enhygromyxa</taxon>
    </lineage>
</organism>
<dbReference type="OrthoDB" id="9781415at2"/>
<keyword evidence="2" id="KW-1185">Reference proteome</keyword>
<dbReference type="SMART" id="SM00855">
    <property type="entry name" value="PGAM"/>
    <property type="match status" value="1"/>
</dbReference>
<evidence type="ECO:0000313" key="2">
    <source>
        <dbReference type="Proteomes" id="UP000237968"/>
    </source>
</evidence>
<protein>
    <submittedName>
        <fullName evidence="1">Phosphoglyceromutase</fullName>
    </submittedName>
</protein>
<accession>A0A2S9XEA7</accession>
<name>A0A2S9XEA7_9BACT</name>
<dbReference type="InterPro" id="IPR013078">
    <property type="entry name" value="His_Pase_superF_clade-1"/>
</dbReference>
<dbReference type="AlphaFoldDB" id="A0A2S9XEA7"/>
<proteinExistence type="predicted"/>
<sequence length="239" mass="25593">MSTRRVVVALVRHGDYQQPDKVPSAQLPHPLTERGVEQAQALGHQLHDECRGLGLMLDPVLDCSILLRASQTATLAATTLNELEKDLHFSIAEFAELGERSVGAGANLTVDEIAAAVRADPRLPSLPDGWKSHPRYRLPLPGSESLMMAGARVAAHVAGRAHELRTAGGDDVLKVVVGHGGSLRHAAVCLGALDLDDVPGLSMYHCGYVFIEHVADPRGGPGRWKKIGGQWKIRPAAKT</sequence>
<evidence type="ECO:0000313" key="1">
    <source>
        <dbReference type="EMBL" id="PRP91208.1"/>
    </source>
</evidence>
<dbReference type="CDD" id="cd07067">
    <property type="entry name" value="HP_PGM_like"/>
    <property type="match status" value="1"/>
</dbReference>
<gene>
    <name evidence="1" type="ORF">ENSA5_57310</name>
</gene>